<sequence length="127" mass="14932">MILATRRRDKDGKGEPTRAPLESEEMDFIFIYITNPSKEEARKIAKYLLKKKLIACGNIFPINSLYWWEGKIADENEFVLIAKTIEANFEKVKREVEKIHSYTCPCVIRIPVSSNEKYFDWLRSEVK</sequence>
<dbReference type="InterPro" id="IPR004323">
    <property type="entry name" value="Ion_tolerance_CutA"/>
</dbReference>
<dbReference type="Gene3D" id="3.30.70.120">
    <property type="match status" value="1"/>
</dbReference>
<dbReference type="PANTHER" id="PTHR23419:SF8">
    <property type="entry name" value="FI09726P"/>
    <property type="match status" value="1"/>
</dbReference>
<dbReference type="GO" id="GO:0010038">
    <property type="term" value="P:response to metal ion"/>
    <property type="evidence" value="ECO:0007669"/>
    <property type="project" value="InterPro"/>
</dbReference>
<dbReference type="AlphaFoldDB" id="A0A0F9RGV7"/>
<gene>
    <name evidence="2" type="ORF">LCGC14_0975330</name>
</gene>
<protein>
    <recommendedName>
        <fullName evidence="3">Divalent-cation tolerance protein CutA</fullName>
    </recommendedName>
</protein>
<dbReference type="Pfam" id="PF03091">
    <property type="entry name" value="CutA1"/>
    <property type="match status" value="1"/>
</dbReference>
<evidence type="ECO:0000256" key="1">
    <source>
        <dbReference type="ARBA" id="ARBA00010169"/>
    </source>
</evidence>
<organism evidence="2">
    <name type="scientific">marine sediment metagenome</name>
    <dbReference type="NCBI Taxonomy" id="412755"/>
    <lineage>
        <taxon>unclassified sequences</taxon>
        <taxon>metagenomes</taxon>
        <taxon>ecological metagenomes</taxon>
    </lineage>
</organism>
<evidence type="ECO:0008006" key="3">
    <source>
        <dbReference type="Google" id="ProtNLM"/>
    </source>
</evidence>
<proteinExistence type="inferred from homology"/>
<reference evidence="2" key="1">
    <citation type="journal article" date="2015" name="Nature">
        <title>Complex archaea that bridge the gap between prokaryotes and eukaryotes.</title>
        <authorList>
            <person name="Spang A."/>
            <person name="Saw J.H."/>
            <person name="Jorgensen S.L."/>
            <person name="Zaremba-Niedzwiedzka K."/>
            <person name="Martijn J."/>
            <person name="Lind A.E."/>
            <person name="van Eijk R."/>
            <person name="Schleper C."/>
            <person name="Guy L."/>
            <person name="Ettema T.J."/>
        </authorList>
    </citation>
    <scope>NUCLEOTIDE SEQUENCE</scope>
</reference>
<accession>A0A0F9RGV7</accession>
<comment type="similarity">
    <text evidence="1">Belongs to the CutA family.</text>
</comment>
<dbReference type="GO" id="GO:0005507">
    <property type="term" value="F:copper ion binding"/>
    <property type="evidence" value="ECO:0007669"/>
    <property type="project" value="TreeGrafter"/>
</dbReference>
<comment type="caution">
    <text evidence="2">The sequence shown here is derived from an EMBL/GenBank/DDBJ whole genome shotgun (WGS) entry which is preliminary data.</text>
</comment>
<dbReference type="SUPFAM" id="SSF54913">
    <property type="entry name" value="GlnB-like"/>
    <property type="match status" value="1"/>
</dbReference>
<evidence type="ECO:0000313" key="2">
    <source>
        <dbReference type="EMBL" id="KKN16498.1"/>
    </source>
</evidence>
<dbReference type="PANTHER" id="PTHR23419">
    <property type="entry name" value="DIVALENT CATION TOLERANCE CUTA-RELATED"/>
    <property type="match status" value="1"/>
</dbReference>
<dbReference type="InterPro" id="IPR011322">
    <property type="entry name" value="N-reg_PII-like_a/b"/>
</dbReference>
<name>A0A0F9RGV7_9ZZZZ</name>
<dbReference type="EMBL" id="LAZR01003609">
    <property type="protein sequence ID" value="KKN16498.1"/>
    <property type="molecule type" value="Genomic_DNA"/>
</dbReference>
<dbReference type="InterPro" id="IPR015867">
    <property type="entry name" value="N-reg_PII/ATP_PRibTrfase_C"/>
</dbReference>